<dbReference type="OrthoDB" id="5364312at2759"/>
<dbReference type="InParanoid" id="I2H4W9"/>
<sequence>MPSSPPPLRRLNSSCIFERSVEEPFPFEDVLPQAALPQNNDSQPILPQTNPQITSSPSNAQINPQPIPLSLSQPPPSQNASHRRTREDLVAPALDAGCSLVTDDATHLHDVDMVYPKRPSILGLNMALSASNIHSPSQSTCTSPDSSPIPFGRIKSYSFSNHSLSPTLSSANIDPMLSSPNPNNNNSSILPNNPALLSDSVVLSTQRPSNFLSTSPLSLPSTSPKTLKFLSYADVLSDELADTVPSHFPPTNYHYDMKRPSLPHSLSTSYIKVVPQSHTTPSTSPTSNAIQMNRFPHYENLRKNNNITSRRGKFHIGSTSSAEEDSTASAVDSSAIDDSSDEDIAPLHTNHRRVLTSPPLTLSNNHPSNLSHLKRILKNVATTNTSASESPTTDTSKNNSITTLTNDEAP</sequence>
<keyword evidence="3" id="KW-1185">Reference proteome</keyword>
<evidence type="ECO:0000313" key="3">
    <source>
        <dbReference type="Proteomes" id="UP000002866"/>
    </source>
</evidence>
<name>I2H4W9_HENB6</name>
<reference evidence="2 3" key="1">
    <citation type="journal article" date="2011" name="Proc. Natl. Acad. Sci. U.S.A.">
        <title>Evolutionary erosion of yeast sex chromosomes by mating-type switching accidents.</title>
        <authorList>
            <person name="Gordon J.L."/>
            <person name="Armisen D."/>
            <person name="Proux-Wera E."/>
            <person name="Oheigeartaigh S.S."/>
            <person name="Byrne K.P."/>
            <person name="Wolfe K.H."/>
        </authorList>
    </citation>
    <scope>NUCLEOTIDE SEQUENCE [LARGE SCALE GENOMIC DNA]</scope>
    <source>
        <strain evidence="3">ATCC 34711 / CBS 6284 / DSM 70876 / NBRC 10599 / NRRL Y-10934 / UCD 77-7</strain>
    </source>
</reference>
<feature type="region of interest" description="Disordered" evidence="1">
    <location>
        <begin position="173"/>
        <end position="192"/>
    </location>
</feature>
<feature type="compositionally biased region" description="Low complexity" evidence="1">
    <location>
        <begin position="327"/>
        <end position="337"/>
    </location>
</feature>
<protein>
    <submittedName>
        <fullName evidence="2">Uncharacterized protein</fullName>
    </submittedName>
</protein>
<feature type="compositionally biased region" description="Polar residues" evidence="1">
    <location>
        <begin position="36"/>
        <end position="63"/>
    </location>
</feature>
<feature type="region of interest" description="Disordered" evidence="1">
    <location>
        <begin position="34"/>
        <end position="84"/>
    </location>
</feature>
<dbReference type="EMBL" id="HE806320">
    <property type="protein sequence ID" value="CCH61421.1"/>
    <property type="molecule type" value="Genomic_DNA"/>
</dbReference>
<evidence type="ECO:0000256" key="1">
    <source>
        <dbReference type="SAM" id="MobiDB-lite"/>
    </source>
</evidence>
<dbReference type="GeneID" id="14496494"/>
<feature type="compositionally biased region" description="Low complexity" evidence="1">
    <location>
        <begin position="177"/>
        <end position="192"/>
    </location>
</feature>
<dbReference type="HOGENOM" id="CLU_671172_0_0_1"/>
<organism evidence="2 3">
    <name type="scientific">Henningerozyma blattae (strain ATCC 34711 / CBS 6284 / DSM 70876 / NBRC 10599 / NRRL Y-10934 / UCD 77-7)</name>
    <name type="common">Yeast</name>
    <name type="synonym">Tetrapisispora blattae</name>
    <dbReference type="NCBI Taxonomy" id="1071380"/>
    <lineage>
        <taxon>Eukaryota</taxon>
        <taxon>Fungi</taxon>
        <taxon>Dikarya</taxon>
        <taxon>Ascomycota</taxon>
        <taxon>Saccharomycotina</taxon>
        <taxon>Saccharomycetes</taxon>
        <taxon>Saccharomycetales</taxon>
        <taxon>Saccharomycetaceae</taxon>
        <taxon>Henningerozyma</taxon>
    </lineage>
</organism>
<feature type="region of interest" description="Disordered" evidence="1">
    <location>
        <begin position="302"/>
        <end position="344"/>
    </location>
</feature>
<gene>
    <name evidence="2" type="primary">TBLA0E03670</name>
    <name evidence="2" type="ORF">TBLA_0E03670</name>
</gene>
<dbReference type="KEGG" id="tbl:TBLA_0E03670"/>
<proteinExistence type="predicted"/>
<accession>I2H4W9</accession>
<evidence type="ECO:0000313" key="2">
    <source>
        <dbReference type="EMBL" id="CCH61421.1"/>
    </source>
</evidence>
<dbReference type="AlphaFoldDB" id="I2H4W9"/>
<dbReference type="Proteomes" id="UP000002866">
    <property type="component" value="Chromosome 5"/>
</dbReference>
<feature type="region of interest" description="Disordered" evidence="1">
    <location>
        <begin position="382"/>
        <end position="410"/>
    </location>
</feature>
<dbReference type="FunCoup" id="I2H4W9">
    <property type="interactions" value="31"/>
</dbReference>
<dbReference type="RefSeq" id="XP_004180940.1">
    <property type="nucleotide sequence ID" value="XM_004180892.1"/>
</dbReference>